<evidence type="ECO:0000259" key="5">
    <source>
        <dbReference type="SMART" id="SM00906"/>
    </source>
</evidence>
<dbReference type="GO" id="GO:0006351">
    <property type="term" value="P:DNA-templated transcription"/>
    <property type="evidence" value="ECO:0007669"/>
    <property type="project" value="InterPro"/>
</dbReference>
<dbReference type="SMART" id="SM00906">
    <property type="entry name" value="Fungal_trans"/>
    <property type="match status" value="1"/>
</dbReference>
<dbReference type="STRING" id="398673.A0A2P4ZBQ1"/>
<protein>
    <recommendedName>
        <fullName evidence="5">Xylanolytic transcriptional activator regulatory domain-containing protein</fullName>
    </recommendedName>
</protein>
<dbReference type="CDD" id="cd12148">
    <property type="entry name" value="fungal_TF_MHR"/>
    <property type="match status" value="1"/>
</dbReference>
<evidence type="ECO:0000256" key="4">
    <source>
        <dbReference type="SAM" id="MobiDB-lite"/>
    </source>
</evidence>
<evidence type="ECO:0000313" key="7">
    <source>
        <dbReference type="Proteomes" id="UP000054821"/>
    </source>
</evidence>
<reference evidence="6 7" key="1">
    <citation type="journal article" date="2016" name="Genome Announc.">
        <title>Draft Whole-Genome Sequence of Trichoderma gamsii T6085, a Promising Biocontrol Agent of Fusarium Head Blight on Wheat.</title>
        <authorList>
            <person name="Baroncelli R."/>
            <person name="Zapparata A."/>
            <person name="Piaggeschi G."/>
            <person name="Sarrocco S."/>
            <person name="Vannacci G."/>
        </authorList>
    </citation>
    <scope>NUCLEOTIDE SEQUENCE [LARGE SCALE GENOMIC DNA]</scope>
    <source>
        <strain evidence="6 7">T6085</strain>
    </source>
</reference>
<dbReference type="Proteomes" id="UP000054821">
    <property type="component" value="Unassembled WGS sequence"/>
</dbReference>
<dbReference type="PANTHER" id="PTHR47840:SF1">
    <property type="entry name" value="ZN(II)2CYS6 TRANSCRIPTION FACTOR (EUROFUNG)"/>
    <property type="match status" value="1"/>
</dbReference>
<dbReference type="CDD" id="cd00067">
    <property type="entry name" value="GAL4"/>
    <property type="match status" value="1"/>
</dbReference>
<keyword evidence="7" id="KW-1185">Reference proteome</keyword>
<accession>A0A2P4ZBQ1</accession>
<dbReference type="RefSeq" id="XP_018656896.1">
    <property type="nucleotide sequence ID" value="XM_018809926.1"/>
</dbReference>
<dbReference type="InterPro" id="IPR007219">
    <property type="entry name" value="XnlR_reg_dom"/>
</dbReference>
<keyword evidence="3" id="KW-0539">Nucleus</keyword>
<feature type="region of interest" description="Disordered" evidence="4">
    <location>
        <begin position="1"/>
        <end position="23"/>
    </location>
</feature>
<name>A0A2P4ZBQ1_9HYPO</name>
<dbReference type="InterPro" id="IPR001138">
    <property type="entry name" value="Zn2Cys6_DnaBD"/>
</dbReference>
<dbReference type="GO" id="GO:0003677">
    <property type="term" value="F:DNA binding"/>
    <property type="evidence" value="ECO:0007669"/>
    <property type="project" value="InterPro"/>
</dbReference>
<dbReference type="GO" id="GO:0008270">
    <property type="term" value="F:zinc ion binding"/>
    <property type="evidence" value="ECO:0007669"/>
    <property type="project" value="InterPro"/>
</dbReference>
<evidence type="ECO:0000256" key="3">
    <source>
        <dbReference type="ARBA" id="ARBA00023242"/>
    </source>
</evidence>
<evidence type="ECO:0000256" key="1">
    <source>
        <dbReference type="ARBA" id="ARBA00023015"/>
    </source>
</evidence>
<dbReference type="GeneID" id="29990009"/>
<comment type="caution">
    <text evidence="6">The sequence shown here is derived from an EMBL/GenBank/DDBJ whole genome shotgun (WGS) entry which is preliminary data.</text>
</comment>
<dbReference type="AlphaFoldDB" id="A0A2P4ZBQ1"/>
<dbReference type="EMBL" id="JPDN02000046">
    <property type="protein sequence ID" value="PON21733.1"/>
    <property type="molecule type" value="Genomic_DNA"/>
</dbReference>
<gene>
    <name evidence="6" type="ORF">TGAM01_v209471</name>
</gene>
<keyword evidence="2" id="KW-0804">Transcription</keyword>
<proteinExistence type="predicted"/>
<evidence type="ECO:0000256" key="2">
    <source>
        <dbReference type="ARBA" id="ARBA00023163"/>
    </source>
</evidence>
<feature type="domain" description="Xylanolytic transcriptional activator regulatory" evidence="5">
    <location>
        <begin position="220"/>
        <end position="311"/>
    </location>
</feature>
<dbReference type="GO" id="GO:0000981">
    <property type="term" value="F:DNA-binding transcription factor activity, RNA polymerase II-specific"/>
    <property type="evidence" value="ECO:0007669"/>
    <property type="project" value="InterPro"/>
</dbReference>
<organism evidence="6 7">
    <name type="scientific">Trichoderma gamsii</name>
    <dbReference type="NCBI Taxonomy" id="398673"/>
    <lineage>
        <taxon>Eukaryota</taxon>
        <taxon>Fungi</taxon>
        <taxon>Dikarya</taxon>
        <taxon>Ascomycota</taxon>
        <taxon>Pezizomycotina</taxon>
        <taxon>Sordariomycetes</taxon>
        <taxon>Hypocreomycetidae</taxon>
        <taxon>Hypocreales</taxon>
        <taxon>Hypocreaceae</taxon>
        <taxon>Trichoderma</taxon>
    </lineage>
</organism>
<evidence type="ECO:0000313" key="6">
    <source>
        <dbReference type="EMBL" id="PON21733.1"/>
    </source>
</evidence>
<keyword evidence="1" id="KW-0805">Transcription regulation</keyword>
<feature type="region of interest" description="Disordered" evidence="4">
    <location>
        <begin position="44"/>
        <end position="68"/>
    </location>
</feature>
<sequence>MATAISNSDRGGGQFSTPKRRKIRKGTQSCWECKRRKIRCTFAAPTESTDTKKRSQAGGPSGIKSPSVRNYISNAESLINLPGDNEGISQQLLAAWPSQPELKTISQIKINNTFMLFHGVTCMPYSDFTSNNLPSLQDVLEPPLPGSHPILIARRLLMLGVFLQSGSLLSSELQVIMSRVVETANRLVVSNDDLAGSLEGIECIMMESMFRNNAGNLRGAWVSNRRAMTMAQVMSLHRYRTTVSASSSDGWNARPLPKAIDAETRHRIEPQFMWFRLVATDRYLSLILGLPQESQQDPHSVCLEPNELRDYALVDRLERFEVVAAGLILQRNSTNMHNLDATLRVDKLLQEATASTPAQWWLPPEPLSIAGDSMEAFKETLRLMYQLTHFHLLAQLHLPYILLTSNDRKYDYSKTTAINASREILSRFVLYFDGSSKCSSYCRGIDFLTFIASMTLCIAHIKGHCQRHIGVKNSETASVFQSLVHQRPQDIGYIERLMDSMEHKTTRDNNPITQTITSSLRQLVAIEASVASQSCCTANFSFQVGCDGLESSGISMHMKNDALNIYVPYYGTIKIEREVLSRTFVESHLVSADSTSHMPLEAFQSPTERSFVTETLGEPILSNNRIIEEDNILIPGIGEDFGDWALGSMDLALLDTI</sequence>
<dbReference type="PANTHER" id="PTHR47840">
    <property type="entry name" value="ZN(II)2CYS6 TRANSCRIPTION FACTOR (EUROFUNG)-RELATED"/>
    <property type="match status" value="1"/>
</dbReference>